<sequence length="359" mass="38512">PPTSGGTAAGATTPPDPDDPAGTPRGTRGGGSNRPRPTRRDPNAPRALSGTEQIGTQGAFTALHYAVRDGRSEAALMLLEAGADINHRTADESSPLLLATINGNYDLAKELLARGADPNYVSDDGVGPLFAAINQEWHLRTWYPQPTANEQQEISYLDLMRLLLEAGADVNARTTTHVWYAAYNAGRMGVDFSGATTFWRAAYSLDVDAMKLLVEFGADPNISTLSYGNRTRRNFGTQPFPGQQDAEDTEEETDPSGLPPSKAGDPAVHPLHAAAGVGFGTSRVGQQHRHVPDGWFNAVEYLVDELGVDVNVRSHDGFSAMHNAASRGDNEVIMFLLERGADARFVSRRGQTTIDMANG</sequence>
<dbReference type="Pfam" id="PF13637">
    <property type="entry name" value="Ank_4"/>
    <property type="match status" value="1"/>
</dbReference>
<dbReference type="AlphaFoldDB" id="A0A382P4W0"/>
<protein>
    <submittedName>
        <fullName evidence="2">Uncharacterized protein</fullName>
    </submittedName>
</protein>
<name>A0A382P4W0_9ZZZZ</name>
<organism evidence="2">
    <name type="scientific">marine metagenome</name>
    <dbReference type="NCBI Taxonomy" id="408172"/>
    <lineage>
        <taxon>unclassified sequences</taxon>
        <taxon>metagenomes</taxon>
        <taxon>ecological metagenomes</taxon>
    </lineage>
</organism>
<evidence type="ECO:0000313" key="2">
    <source>
        <dbReference type="EMBL" id="SVC68454.1"/>
    </source>
</evidence>
<proteinExistence type="predicted"/>
<feature type="compositionally biased region" description="Acidic residues" evidence="1">
    <location>
        <begin position="245"/>
        <end position="254"/>
    </location>
</feature>
<dbReference type="Pfam" id="PF12796">
    <property type="entry name" value="Ank_2"/>
    <property type="match status" value="1"/>
</dbReference>
<dbReference type="InterPro" id="IPR002110">
    <property type="entry name" value="Ankyrin_rpt"/>
</dbReference>
<feature type="region of interest" description="Disordered" evidence="1">
    <location>
        <begin position="227"/>
        <end position="269"/>
    </location>
</feature>
<dbReference type="SUPFAM" id="SSF48403">
    <property type="entry name" value="Ankyrin repeat"/>
    <property type="match status" value="1"/>
</dbReference>
<dbReference type="SMART" id="SM00248">
    <property type="entry name" value="ANK"/>
    <property type="match status" value="5"/>
</dbReference>
<feature type="non-terminal residue" evidence="2">
    <location>
        <position position="1"/>
    </location>
</feature>
<accession>A0A382P4W0</accession>
<dbReference type="PANTHER" id="PTHR24118">
    <property type="entry name" value="POTE ANKYRIN DOMAIN"/>
    <property type="match status" value="1"/>
</dbReference>
<dbReference type="PANTHER" id="PTHR24118:SF99">
    <property type="entry name" value="POTE ANKYRIN DOMAIN FAMILY MEMBER 3C-RELATED"/>
    <property type="match status" value="1"/>
</dbReference>
<dbReference type="PROSITE" id="PS50297">
    <property type="entry name" value="ANK_REP_REGION"/>
    <property type="match status" value="3"/>
</dbReference>
<feature type="compositionally biased region" description="Polar residues" evidence="1">
    <location>
        <begin position="227"/>
        <end position="241"/>
    </location>
</feature>
<dbReference type="InterPro" id="IPR036770">
    <property type="entry name" value="Ankyrin_rpt-contain_sf"/>
</dbReference>
<evidence type="ECO:0000256" key="1">
    <source>
        <dbReference type="SAM" id="MobiDB-lite"/>
    </source>
</evidence>
<dbReference type="EMBL" id="UINC01104925">
    <property type="protein sequence ID" value="SVC68454.1"/>
    <property type="molecule type" value="Genomic_DNA"/>
</dbReference>
<dbReference type="PRINTS" id="PR01415">
    <property type="entry name" value="ANKYRIN"/>
</dbReference>
<gene>
    <name evidence="2" type="ORF">METZ01_LOCUS321308</name>
</gene>
<reference evidence="2" key="1">
    <citation type="submission" date="2018-05" db="EMBL/GenBank/DDBJ databases">
        <authorList>
            <person name="Lanie J.A."/>
            <person name="Ng W.-L."/>
            <person name="Kazmierczak K.M."/>
            <person name="Andrzejewski T.M."/>
            <person name="Davidsen T.M."/>
            <person name="Wayne K.J."/>
            <person name="Tettelin H."/>
            <person name="Glass J.I."/>
            <person name="Rusch D."/>
            <person name="Podicherti R."/>
            <person name="Tsui H.-C.T."/>
            <person name="Winkler M.E."/>
        </authorList>
    </citation>
    <scope>NUCLEOTIDE SEQUENCE</scope>
</reference>
<feature type="compositionally biased region" description="Low complexity" evidence="1">
    <location>
        <begin position="1"/>
        <end position="13"/>
    </location>
</feature>
<feature type="region of interest" description="Disordered" evidence="1">
    <location>
        <begin position="1"/>
        <end position="55"/>
    </location>
</feature>
<dbReference type="PROSITE" id="PS50088">
    <property type="entry name" value="ANK_REPEAT"/>
    <property type="match status" value="3"/>
</dbReference>
<feature type="non-terminal residue" evidence="2">
    <location>
        <position position="359"/>
    </location>
</feature>
<dbReference type="Gene3D" id="1.25.40.20">
    <property type="entry name" value="Ankyrin repeat-containing domain"/>
    <property type="match status" value="3"/>
</dbReference>